<organism evidence="4 5">
    <name type="scientific">Desulfonatronum thiosulfatophilum</name>
    <dbReference type="NCBI Taxonomy" id="617002"/>
    <lineage>
        <taxon>Bacteria</taxon>
        <taxon>Pseudomonadati</taxon>
        <taxon>Thermodesulfobacteriota</taxon>
        <taxon>Desulfovibrionia</taxon>
        <taxon>Desulfovibrionales</taxon>
        <taxon>Desulfonatronaceae</taxon>
        <taxon>Desulfonatronum</taxon>
    </lineage>
</organism>
<comment type="pathway">
    <text evidence="1">Quinol/quinone metabolism; menaquinone biosynthesis.</text>
</comment>
<dbReference type="PANTHER" id="PTHR46832">
    <property type="entry name" value="5'-METHYLTHIOADENOSINE/S-ADENOSYLHOMOCYSTEINE NUCLEOSIDASE"/>
    <property type="match status" value="1"/>
</dbReference>
<dbReference type="OrthoDB" id="9788270at2"/>
<dbReference type="SUPFAM" id="SSF53167">
    <property type="entry name" value="Purine and uridine phosphorylases"/>
    <property type="match status" value="1"/>
</dbReference>
<dbReference type="GO" id="GO:0008782">
    <property type="term" value="F:adenosylhomocysteine nucleosidase activity"/>
    <property type="evidence" value="ECO:0007669"/>
    <property type="project" value="TreeGrafter"/>
</dbReference>
<evidence type="ECO:0000313" key="4">
    <source>
        <dbReference type="EMBL" id="SDB13375.1"/>
    </source>
</evidence>
<dbReference type="InterPro" id="IPR000845">
    <property type="entry name" value="Nucleoside_phosphorylase_d"/>
</dbReference>
<dbReference type="Pfam" id="PF01048">
    <property type="entry name" value="PNP_UDP_1"/>
    <property type="match status" value="1"/>
</dbReference>
<dbReference type="Proteomes" id="UP000198771">
    <property type="component" value="Unassembled WGS sequence"/>
</dbReference>
<comment type="catalytic activity">
    <reaction evidence="1">
        <text>futalosine + H2O = dehypoxanthine futalosine + hypoxanthine</text>
        <dbReference type="Rhea" id="RHEA:25904"/>
        <dbReference type="ChEBI" id="CHEBI:15377"/>
        <dbReference type="ChEBI" id="CHEBI:17368"/>
        <dbReference type="ChEBI" id="CHEBI:58863"/>
        <dbReference type="ChEBI" id="CHEBI:58864"/>
        <dbReference type="EC" id="3.2.2.26"/>
    </reaction>
</comment>
<dbReference type="HAMAP" id="MF_00991">
    <property type="entry name" value="MqnB"/>
    <property type="match status" value="1"/>
</dbReference>
<keyword evidence="5" id="KW-1185">Reference proteome</keyword>
<evidence type="ECO:0000259" key="3">
    <source>
        <dbReference type="Pfam" id="PF01048"/>
    </source>
</evidence>
<dbReference type="UniPathway" id="UPA00079"/>
<gene>
    <name evidence="1" type="primary">mqnB</name>
    <name evidence="4" type="ORF">SAMN05660653_00656</name>
</gene>
<dbReference type="RefSeq" id="WP_092117203.1">
    <property type="nucleotide sequence ID" value="NZ_FMXO01000003.1"/>
</dbReference>
<protein>
    <recommendedName>
        <fullName evidence="1 2">Futalosine hydrolase</fullName>
        <shortName evidence="1">FL hydrolase</shortName>
        <ecNumber evidence="1 2">3.2.2.26</ecNumber>
    </recommendedName>
    <alternativeName>
        <fullName evidence="1">Futalosine nucleosidase</fullName>
    </alternativeName>
    <alternativeName>
        <fullName evidence="1">Menaquinone biosynthetic enzyme MqnB</fullName>
    </alternativeName>
</protein>
<reference evidence="4 5" key="1">
    <citation type="submission" date="2016-10" db="EMBL/GenBank/DDBJ databases">
        <authorList>
            <person name="de Groot N.N."/>
        </authorList>
    </citation>
    <scope>NUCLEOTIDE SEQUENCE [LARGE SCALE GENOMIC DNA]</scope>
    <source>
        <strain evidence="4 5">ASO4-2</strain>
    </source>
</reference>
<dbReference type="EC" id="3.2.2.26" evidence="1 2"/>
<dbReference type="AlphaFoldDB" id="A0A1G6AYC0"/>
<proteinExistence type="inferred from homology"/>
<evidence type="ECO:0000256" key="1">
    <source>
        <dbReference type="HAMAP-Rule" id="MF_00991"/>
    </source>
</evidence>
<dbReference type="EMBL" id="FMXO01000003">
    <property type="protein sequence ID" value="SDB13375.1"/>
    <property type="molecule type" value="Genomic_DNA"/>
</dbReference>
<sequence>MTNITGPDSDHPSTLVVVTATVMEMRAVFAHWDGEIPEELGWVERRESWGSLVLLVCGVGPVNAGISLGHLLGGLPGPVGVLNLGVAGAFCLETLPLGKAVLVDEEIWPEYGLLTASGIDPKGIGLSLGKAEEYPVWDRLKLEPEVDAENMKLDVAGLSKVSSLTVSGVSGTAERAEELRTRYAADVENMEGFALAWACRRFKAPFVQVRTISNLVGSRDAKHWDLPGAKRRLAEITRVIFQRIDMECRQ</sequence>
<dbReference type="GO" id="GO:0009116">
    <property type="term" value="P:nucleoside metabolic process"/>
    <property type="evidence" value="ECO:0007669"/>
    <property type="project" value="InterPro"/>
</dbReference>
<dbReference type="NCBIfam" id="TIGR03664">
    <property type="entry name" value="fut_nucase"/>
    <property type="match status" value="1"/>
</dbReference>
<dbReference type="GO" id="GO:0005829">
    <property type="term" value="C:cytosol"/>
    <property type="evidence" value="ECO:0007669"/>
    <property type="project" value="TreeGrafter"/>
</dbReference>
<feature type="domain" description="Nucleoside phosphorylase" evidence="3">
    <location>
        <begin position="51"/>
        <end position="232"/>
    </location>
</feature>
<dbReference type="InterPro" id="IPR035994">
    <property type="entry name" value="Nucleoside_phosphorylase_sf"/>
</dbReference>
<dbReference type="GO" id="GO:0019284">
    <property type="term" value="P:L-methionine salvage from S-adenosylmethionine"/>
    <property type="evidence" value="ECO:0007669"/>
    <property type="project" value="TreeGrafter"/>
</dbReference>
<evidence type="ECO:0000313" key="5">
    <source>
        <dbReference type="Proteomes" id="UP000198771"/>
    </source>
</evidence>
<dbReference type="GO" id="GO:0008930">
    <property type="term" value="F:methylthioadenosine nucleosidase activity"/>
    <property type="evidence" value="ECO:0007669"/>
    <property type="project" value="TreeGrafter"/>
</dbReference>
<evidence type="ECO:0000256" key="2">
    <source>
        <dbReference type="NCBIfam" id="TIGR03664"/>
    </source>
</evidence>
<dbReference type="GO" id="GO:0009234">
    <property type="term" value="P:menaquinone biosynthetic process"/>
    <property type="evidence" value="ECO:0007669"/>
    <property type="project" value="UniProtKB-UniRule"/>
</dbReference>
<accession>A0A1G6AYC0</accession>
<keyword evidence="1" id="KW-0474">Menaquinone biosynthesis</keyword>
<name>A0A1G6AYC0_9BACT</name>
<comment type="function">
    <text evidence="1">Catalyzes the hydrolysis of futalosine (FL) to dehypoxanthine futalosine (DHFL) and hypoxanthine, a step in the biosynthesis of menaquinone (MK, vitamin K2).</text>
</comment>
<dbReference type="PANTHER" id="PTHR46832:SF2">
    <property type="entry name" value="FUTALOSINE HYDROLASE"/>
    <property type="match status" value="1"/>
</dbReference>
<dbReference type="Gene3D" id="3.40.50.1580">
    <property type="entry name" value="Nucleoside phosphorylase domain"/>
    <property type="match status" value="1"/>
</dbReference>
<keyword evidence="1 4" id="KW-0378">Hydrolase</keyword>
<dbReference type="STRING" id="617002.SAMN05660653_00656"/>
<dbReference type="InterPro" id="IPR019963">
    <property type="entry name" value="FL_hydrolase_MqnB"/>
</dbReference>
<comment type="similarity">
    <text evidence="1">Belongs to the PNP/UDP phosphorylase family. Futalosine hydrolase subfamily.</text>
</comment>